<dbReference type="RefSeq" id="WP_247231108.1">
    <property type="nucleotide sequence ID" value="NZ_JALKHS010000006.1"/>
</dbReference>
<organism evidence="1 2">
    <name type="scientific">Sphingobium agri</name>
    <dbReference type="NCBI Taxonomy" id="2933566"/>
    <lineage>
        <taxon>Bacteria</taxon>
        <taxon>Pseudomonadati</taxon>
        <taxon>Pseudomonadota</taxon>
        <taxon>Alphaproteobacteria</taxon>
        <taxon>Sphingomonadales</taxon>
        <taxon>Sphingomonadaceae</taxon>
        <taxon>Sphingobium</taxon>
    </lineage>
</organism>
<evidence type="ECO:0000313" key="1">
    <source>
        <dbReference type="EMBL" id="MCK0531490.1"/>
    </source>
</evidence>
<accession>A0ABT0DWJ3</accession>
<protein>
    <submittedName>
        <fullName evidence="1">Uncharacterized protein</fullName>
    </submittedName>
</protein>
<name>A0ABT0DWJ3_9SPHN</name>
<reference evidence="1 2" key="1">
    <citation type="submission" date="2022-04" db="EMBL/GenBank/DDBJ databases">
        <authorList>
            <person name="Huq M.A."/>
        </authorList>
    </citation>
    <scope>NUCLEOTIDE SEQUENCE [LARGE SCALE GENOMIC DNA]</scope>
    <source>
        <strain evidence="1 2">MAH-33</strain>
    </source>
</reference>
<sequence length="129" mass="15316">MSLLKSYAESIGAQAARDYLASSQFKEQLRRHVRWAMQGYEPGFSMKDRERFTQTVADRIREKARNPVHLFGVRIWRRKPDREWCWQTADGIVEAFLDSEEIKFGDPRFYWGDGVELADNDMEYWESCP</sequence>
<evidence type="ECO:0000313" key="2">
    <source>
        <dbReference type="Proteomes" id="UP001203512"/>
    </source>
</evidence>
<proteinExistence type="predicted"/>
<keyword evidence="2" id="KW-1185">Reference proteome</keyword>
<dbReference type="EMBL" id="JALKHS010000006">
    <property type="protein sequence ID" value="MCK0531490.1"/>
    <property type="molecule type" value="Genomic_DNA"/>
</dbReference>
<comment type="caution">
    <text evidence="1">The sequence shown here is derived from an EMBL/GenBank/DDBJ whole genome shotgun (WGS) entry which is preliminary data.</text>
</comment>
<gene>
    <name evidence="1" type="ORF">MU848_07820</name>
</gene>
<dbReference type="Proteomes" id="UP001203512">
    <property type="component" value="Unassembled WGS sequence"/>
</dbReference>